<protein>
    <submittedName>
        <fullName evidence="2">Uncharacterized protein</fullName>
    </submittedName>
</protein>
<accession>A0AAD4MVL8</accession>
<dbReference type="EMBL" id="JAKKPZ010000038">
    <property type="protein sequence ID" value="KAI1707909.1"/>
    <property type="molecule type" value="Genomic_DNA"/>
</dbReference>
<reference evidence="2" key="1">
    <citation type="submission" date="2022-01" db="EMBL/GenBank/DDBJ databases">
        <title>Genome Sequence Resource for Two Populations of Ditylenchus destructor, the Migratory Endoparasitic Phytonematode.</title>
        <authorList>
            <person name="Zhang H."/>
            <person name="Lin R."/>
            <person name="Xie B."/>
        </authorList>
    </citation>
    <scope>NUCLEOTIDE SEQUENCE</scope>
    <source>
        <strain evidence="2">BazhouSP</strain>
    </source>
</reference>
<proteinExistence type="predicted"/>
<evidence type="ECO:0000313" key="3">
    <source>
        <dbReference type="Proteomes" id="UP001201812"/>
    </source>
</evidence>
<dbReference type="Proteomes" id="UP001201812">
    <property type="component" value="Unassembled WGS sequence"/>
</dbReference>
<gene>
    <name evidence="2" type="ORF">DdX_12139</name>
</gene>
<feature type="region of interest" description="Disordered" evidence="1">
    <location>
        <begin position="1"/>
        <end position="33"/>
    </location>
</feature>
<feature type="compositionally biased region" description="Polar residues" evidence="1">
    <location>
        <begin position="13"/>
        <end position="33"/>
    </location>
</feature>
<evidence type="ECO:0000313" key="2">
    <source>
        <dbReference type="EMBL" id="KAI1707909.1"/>
    </source>
</evidence>
<comment type="caution">
    <text evidence="2">The sequence shown here is derived from an EMBL/GenBank/DDBJ whole genome shotgun (WGS) entry which is preliminary data.</text>
</comment>
<organism evidence="2 3">
    <name type="scientific">Ditylenchus destructor</name>
    <dbReference type="NCBI Taxonomy" id="166010"/>
    <lineage>
        <taxon>Eukaryota</taxon>
        <taxon>Metazoa</taxon>
        <taxon>Ecdysozoa</taxon>
        <taxon>Nematoda</taxon>
        <taxon>Chromadorea</taxon>
        <taxon>Rhabditida</taxon>
        <taxon>Tylenchina</taxon>
        <taxon>Tylenchomorpha</taxon>
        <taxon>Sphaerularioidea</taxon>
        <taxon>Anguinidae</taxon>
        <taxon>Anguininae</taxon>
        <taxon>Ditylenchus</taxon>
    </lineage>
</organism>
<evidence type="ECO:0000256" key="1">
    <source>
        <dbReference type="SAM" id="MobiDB-lite"/>
    </source>
</evidence>
<dbReference type="AlphaFoldDB" id="A0AAD4MVL8"/>
<keyword evidence="3" id="KW-1185">Reference proteome</keyword>
<name>A0AAD4MVL8_9BILA</name>
<sequence>MKFLPPTPAKASGTHSGGSQEKNSEQHSNSTRLSFVDKALKSYPEKILTASRDRCHTLGTSRVSDAAKREIYAYKRDLPSAKPDPSTQTMTTLTDESIIAIVTGSAESEEDEQDIEIMMEPIQIKGRNRLRKSFLVISGTKRSRFW</sequence>